<keyword evidence="3" id="KW-1185">Reference proteome</keyword>
<evidence type="ECO:0000256" key="1">
    <source>
        <dbReference type="SAM" id="MobiDB-lite"/>
    </source>
</evidence>
<proteinExistence type="predicted"/>
<evidence type="ECO:0000313" key="2">
    <source>
        <dbReference type="EMBL" id="MDT9685035.1"/>
    </source>
</evidence>
<dbReference type="Proteomes" id="UP001250181">
    <property type="component" value="Unassembled WGS sequence"/>
</dbReference>
<feature type="region of interest" description="Disordered" evidence="1">
    <location>
        <begin position="56"/>
        <end position="81"/>
    </location>
</feature>
<gene>
    <name evidence="2" type="ORF">RND61_23675</name>
</gene>
<dbReference type="EMBL" id="JAWCTQ010000035">
    <property type="protein sequence ID" value="MDT9685035.1"/>
    <property type="molecule type" value="Genomic_DNA"/>
</dbReference>
<comment type="caution">
    <text evidence="2">The sequence shown here is derived from an EMBL/GenBank/DDBJ whole genome shotgun (WGS) entry which is preliminary data.</text>
</comment>
<sequence length="81" mass="8834">MTGTPRHPARSQEPLVGTPAGRPRVPPLDAALRPRLAAFLLRRYLRDVVVQAAGPDRHRPAVSPLQSPADAQAAPIHRHTR</sequence>
<protein>
    <submittedName>
        <fullName evidence="2">Uncharacterized protein</fullName>
    </submittedName>
</protein>
<accession>A0ABU3QQH9</accession>
<organism evidence="2 3">
    <name type="scientific">Streptomyces tamarix</name>
    <dbReference type="NCBI Taxonomy" id="3078565"/>
    <lineage>
        <taxon>Bacteria</taxon>
        <taxon>Bacillati</taxon>
        <taxon>Actinomycetota</taxon>
        <taxon>Actinomycetes</taxon>
        <taxon>Kitasatosporales</taxon>
        <taxon>Streptomycetaceae</taxon>
        <taxon>Streptomyces</taxon>
    </lineage>
</organism>
<feature type="region of interest" description="Disordered" evidence="1">
    <location>
        <begin position="1"/>
        <end position="28"/>
    </location>
</feature>
<reference evidence="2 3" key="1">
    <citation type="submission" date="2023-09" db="EMBL/GenBank/DDBJ databases">
        <title>Streptomyces sp. nov.: A antagonism against Alternaria gaisen Producing Streptochlin, Isolated from Tamarix root soil.</title>
        <authorList>
            <person name="Chen Y."/>
        </authorList>
    </citation>
    <scope>NUCLEOTIDE SEQUENCE [LARGE SCALE GENOMIC DNA]</scope>
    <source>
        <strain evidence="2 3">TRM76323</strain>
    </source>
</reference>
<evidence type="ECO:0000313" key="3">
    <source>
        <dbReference type="Proteomes" id="UP001250181"/>
    </source>
</evidence>
<name>A0ABU3QQH9_9ACTN</name>
<dbReference type="RefSeq" id="WP_315880081.1">
    <property type="nucleotide sequence ID" value="NZ_JAWCTQ010000035.1"/>
</dbReference>